<dbReference type="Pfam" id="PF01636">
    <property type="entry name" value="APH"/>
    <property type="match status" value="1"/>
</dbReference>
<evidence type="ECO:0000313" key="2">
    <source>
        <dbReference type="EMBL" id="AHM57043.1"/>
    </source>
</evidence>
<dbReference type="Gene3D" id="3.30.200.20">
    <property type="entry name" value="Phosphorylase Kinase, domain 1"/>
    <property type="match status" value="1"/>
</dbReference>
<dbReference type="InterPro" id="IPR002575">
    <property type="entry name" value="Aminoglycoside_PTrfase"/>
</dbReference>
<dbReference type="Proteomes" id="UP000019591">
    <property type="component" value="Chromosome"/>
</dbReference>
<dbReference type="eggNOG" id="COG0510">
    <property type="taxonomic scope" value="Bacteria"/>
</dbReference>
<accession>W8TGT2</accession>
<dbReference type="PATRIC" id="fig|1286171.3.peg.1707"/>
<proteinExistence type="predicted"/>
<keyword evidence="2" id="KW-0808">Transferase</keyword>
<dbReference type="OrthoDB" id="3171511at2"/>
<reference evidence="2 3" key="1">
    <citation type="journal article" date="2014" name="Genome Announc.">
        <title>Complete Genome Sequence of Amino Acid-Utilizing Eubacterium acidaminophilum al-2 (DSM 3953).</title>
        <authorList>
            <person name="Poehlein A."/>
            <person name="Andreesen J.R."/>
            <person name="Daniel R."/>
        </authorList>
    </citation>
    <scope>NUCLEOTIDE SEQUENCE [LARGE SCALE GENOMIC DNA]</scope>
    <source>
        <strain evidence="2 3">DSM 3953</strain>
    </source>
</reference>
<dbReference type="InterPro" id="IPR011009">
    <property type="entry name" value="Kinase-like_dom_sf"/>
</dbReference>
<evidence type="ECO:0000313" key="3">
    <source>
        <dbReference type="Proteomes" id="UP000019591"/>
    </source>
</evidence>
<evidence type="ECO:0000259" key="1">
    <source>
        <dbReference type="Pfam" id="PF01636"/>
    </source>
</evidence>
<dbReference type="GO" id="GO:0016740">
    <property type="term" value="F:transferase activity"/>
    <property type="evidence" value="ECO:0007669"/>
    <property type="project" value="UniProtKB-KW"/>
</dbReference>
<dbReference type="STRING" id="1286171.EAL2_c17480"/>
<feature type="domain" description="Aminoglycoside phosphotransferase" evidence="1">
    <location>
        <begin position="31"/>
        <end position="240"/>
    </location>
</feature>
<dbReference type="HOGENOM" id="CLU_050660_0_0_9"/>
<protein>
    <submittedName>
        <fullName evidence="2">Aminoglycoside phosphotransferase</fullName>
    </submittedName>
</protein>
<keyword evidence="3" id="KW-1185">Reference proteome</keyword>
<dbReference type="AlphaFoldDB" id="W8TGT2"/>
<dbReference type="KEGG" id="eac:EAL2_c17480"/>
<sequence>MLKDTLKNKIYDYVKAKGLCEQLGMCKNAKVSFLAQGEYNINFTLEGASKKYVLRVNTGSQLELDNQIEYEYEALLRLYPSGVTPRPYFVDGSKQYIDYGILVMEFLEGAPLDYGRDMEKAAGIFSRIHSMDIERMDASNFIFEKTIFSDRVSEARRLLKDFMESTVIDCKLKKFFADFMDWAEKNACREGYFTQSPWNAINNTEVNSGNFIINDKRQYLIDWEKPVISDPCQDITQFLAPTTTLWKTSHILSEHEKEKFFKSYTSGLECKDKDIRERVQLYTPYLYLRALSWCAFAYLEYMNPDKSIKNMDTFEKIKSYLDIDFMNGLLRGFI</sequence>
<dbReference type="RefSeq" id="WP_025436006.1">
    <property type="nucleotide sequence ID" value="NZ_CP007452.1"/>
</dbReference>
<gene>
    <name evidence="2" type="ORF">EAL2_c17480</name>
</gene>
<dbReference type="Gene3D" id="3.90.1200.10">
    <property type="match status" value="1"/>
</dbReference>
<organism evidence="2 3">
    <name type="scientific">Peptoclostridium acidaminophilum DSM 3953</name>
    <dbReference type="NCBI Taxonomy" id="1286171"/>
    <lineage>
        <taxon>Bacteria</taxon>
        <taxon>Bacillati</taxon>
        <taxon>Bacillota</taxon>
        <taxon>Clostridia</taxon>
        <taxon>Peptostreptococcales</taxon>
        <taxon>Peptoclostridiaceae</taxon>
        <taxon>Peptoclostridium</taxon>
    </lineage>
</organism>
<dbReference type="EMBL" id="CP007452">
    <property type="protein sequence ID" value="AHM57043.1"/>
    <property type="molecule type" value="Genomic_DNA"/>
</dbReference>
<dbReference type="SUPFAM" id="SSF56112">
    <property type="entry name" value="Protein kinase-like (PK-like)"/>
    <property type="match status" value="1"/>
</dbReference>
<name>W8TGT2_PEPAC</name>